<keyword evidence="2" id="KW-0732">Signal</keyword>
<dbReference type="InterPro" id="IPR013783">
    <property type="entry name" value="Ig-like_fold"/>
</dbReference>
<comment type="caution">
    <text evidence="4">The sequence shown here is derived from an EMBL/GenBank/DDBJ whole genome shotgun (WGS) entry which is preliminary data.</text>
</comment>
<proteinExistence type="predicted"/>
<feature type="domain" description="Ig-like" evidence="3">
    <location>
        <begin position="560"/>
        <end position="655"/>
    </location>
</feature>
<keyword evidence="5" id="KW-1185">Reference proteome</keyword>
<dbReference type="InterPro" id="IPR003597">
    <property type="entry name" value="Ig_C1-set"/>
</dbReference>
<feature type="chain" id="PRO_5036470134" evidence="2">
    <location>
        <begin position="21"/>
        <end position="663"/>
    </location>
</feature>
<dbReference type="InterPro" id="IPR007110">
    <property type="entry name" value="Ig-like_dom"/>
</dbReference>
<dbReference type="Pfam" id="PF07686">
    <property type="entry name" value="V-set"/>
    <property type="match status" value="1"/>
</dbReference>
<accession>A0A8X7X989</accession>
<dbReference type="CDD" id="cd00098">
    <property type="entry name" value="IgC1"/>
    <property type="match status" value="3"/>
</dbReference>
<evidence type="ECO:0000256" key="1">
    <source>
        <dbReference type="ARBA" id="ARBA00023319"/>
    </source>
</evidence>
<dbReference type="SMART" id="SM00409">
    <property type="entry name" value="IG"/>
    <property type="match status" value="3"/>
</dbReference>
<evidence type="ECO:0000313" key="4">
    <source>
        <dbReference type="EMBL" id="KAG2463519.1"/>
    </source>
</evidence>
<dbReference type="PROSITE" id="PS50835">
    <property type="entry name" value="IG_LIKE"/>
    <property type="match status" value="6"/>
</dbReference>
<feature type="domain" description="Ig-like" evidence="3">
    <location>
        <begin position="21"/>
        <end position="108"/>
    </location>
</feature>
<dbReference type="SUPFAM" id="SSF48726">
    <property type="entry name" value="Immunoglobulin"/>
    <property type="match status" value="6"/>
</dbReference>
<dbReference type="SMART" id="SM00407">
    <property type="entry name" value="IGc1"/>
    <property type="match status" value="3"/>
</dbReference>
<feature type="signal peptide" evidence="2">
    <location>
        <begin position="1"/>
        <end position="20"/>
    </location>
</feature>
<dbReference type="Proteomes" id="UP000886611">
    <property type="component" value="Unassembled WGS sequence"/>
</dbReference>
<dbReference type="SMART" id="SM00406">
    <property type="entry name" value="IGv"/>
    <property type="match status" value="3"/>
</dbReference>
<evidence type="ECO:0000259" key="3">
    <source>
        <dbReference type="PROSITE" id="PS50835"/>
    </source>
</evidence>
<sequence>MYLHLFSALSFLSGVSLSLADDLFLTPQSATRLIGQRLELNCSVNKERDCKDAQFFWRHRDIRQKSNEDAEREIQGKGRVSISTESLSSSLVITDLKVTDSGYFICSVMCVTIKMEFIWKSSQVEVRAVPKLDLHYQTASENPSILLLTCSAVGFYPPNITLSWDHSLHEVTHSILPDVPTLLQDGTYNISSILHVKTSLWIPGEEIGCVVNHSSLTRPLRKNITREGDCVFLSLADDLFLTPKSATRLIGQRLELNCSVNKEKNCKRARFFWRHRRIHLNSNEDAETDIRGKGRFSISTESLSSSLVITDLKVTDSGYFNCSVMCGTIKMEFIWKSSQVEVRAVPKLDLHYQTSSENPNILHLICSAVGFYPPNITLSWDHSLHEVTHPILPDVPTLLQDGTYNISSILHVKTSLWISGEEIGCVVNHSSLTRPLRKNITRGGVMFSLTDDLFLTPQSATRLIGQSLELNCNVNKEKNCKRALFFWRHRDIRQNSNEDAERDIRGKGRFSISTESLSSSLVITDLKVTDSGYFNCSVLCITIIKEFIWKSSQLEVRAVPKLNLHYQTSSENPNILLLTCSVVGFYPPNITLSWDHSFHEVTHSILADVPTLLQDGTYNISSILHVKTSLWSPGEEIGCVVNHSSLTRPLRKNITREGELEWL</sequence>
<dbReference type="InterPro" id="IPR050380">
    <property type="entry name" value="Immune_Resp_Modulators"/>
</dbReference>
<gene>
    <name evidence="4" type="primary">Igg2a</name>
    <name evidence="4" type="ORF">GTO96_0002387</name>
</gene>
<name>A0A8X7X989_POLSE</name>
<evidence type="ECO:0000256" key="2">
    <source>
        <dbReference type="SAM" id="SignalP"/>
    </source>
</evidence>
<dbReference type="Gene3D" id="2.60.40.10">
    <property type="entry name" value="Immunoglobulins"/>
    <property type="match status" value="6"/>
</dbReference>
<dbReference type="InterPro" id="IPR013106">
    <property type="entry name" value="Ig_V-set"/>
</dbReference>
<feature type="domain" description="Ig-like" evidence="3">
    <location>
        <begin position="451"/>
        <end position="538"/>
    </location>
</feature>
<dbReference type="AlphaFoldDB" id="A0A8X7X989"/>
<dbReference type="InterPro" id="IPR036179">
    <property type="entry name" value="Ig-like_dom_sf"/>
</dbReference>
<keyword evidence="1" id="KW-0393">Immunoglobulin domain</keyword>
<feature type="domain" description="Ig-like" evidence="3">
    <location>
        <begin position="130"/>
        <end position="225"/>
    </location>
</feature>
<reference evidence="4 5" key="1">
    <citation type="journal article" date="2021" name="Cell">
        <title>Tracing the genetic footprints of vertebrate landing in non-teleost ray-finned fishes.</title>
        <authorList>
            <person name="Bi X."/>
            <person name="Wang K."/>
            <person name="Yang L."/>
            <person name="Pan H."/>
            <person name="Jiang H."/>
            <person name="Wei Q."/>
            <person name="Fang M."/>
            <person name="Yu H."/>
            <person name="Zhu C."/>
            <person name="Cai Y."/>
            <person name="He Y."/>
            <person name="Gan X."/>
            <person name="Zeng H."/>
            <person name="Yu D."/>
            <person name="Zhu Y."/>
            <person name="Jiang H."/>
            <person name="Qiu Q."/>
            <person name="Yang H."/>
            <person name="Zhang Y.E."/>
            <person name="Wang W."/>
            <person name="Zhu M."/>
            <person name="He S."/>
            <person name="Zhang G."/>
        </authorList>
    </citation>
    <scope>NUCLEOTIDE SEQUENCE [LARGE SCALE GENOMIC DNA]</scope>
    <source>
        <strain evidence="4">Bchr_013</strain>
    </source>
</reference>
<feature type="non-terminal residue" evidence="4">
    <location>
        <position position="1"/>
    </location>
</feature>
<feature type="domain" description="Ig-like" evidence="3">
    <location>
        <begin position="346"/>
        <end position="441"/>
    </location>
</feature>
<dbReference type="EMBL" id="JAATIS010003638">
    <property type="protein sequence ID" value="KAG2463519.1"/>
    <property type="molecule type" value="Genomic_DNA"/>
</dbReference>
<dbReference type="InterPro" id="IPR013151">
    <property type="entry name" value="Immunoglobulin_dom"/>
</dbReference>
<dbReference type="Pfam" id="PF07654">
    <property type="entry name" value="C1-set"/>
    <property type="match status" value="3"/>
</dbReference>
<protein>
    <submittedName>
        <fullName evidence="4">IGG2A protein</fullName>
    </submittedName>
</protein>
<feature type="domain" description="Ig-like" evidence="3">
    <location>
        <begin position="237"/>
        <end position="324"/>
    </location>
</feature>
<dbReference type="PANTHER" id="PTHR23411">
    <property type="entry name" value="TAPASIN"/>
    <property type="match status" value="1"/>
</dbReference>
<feature type="non-terminal residue" evidence="4">
    <location>
        <position position="663"/>
    </location>
</feature>
<dbReference type="Pfam" id="PF00047">
    <property type="entry name" value="ig"/>
    <property type="match status" value="1"/>
</dbReference>
<dbReference type="InterPro" id="IPR003599">
    <property type="entry name" value="Ig_sub"/>
</dbReference>
<organism evidence="4 5">
    <name type="scientific">Polypterus senegalus</name>
    <name type="common">Senegal bichir</name>
    <dbReference type="NCBI Taxonomy" id="55291"/>
    <lineage>
        <taxon>Eukaryota</taxon>
        <taxon>Metazoa</taxon>
        <taxon>Chordata</taxon>
        <taxon>Craniata</taxon>
        <taxon>Vertebrata</taxon>
        <taxon>Euteleostomi</taxon>
        <taxon>Actinopterygii</taxon>
        <taxon>Polypteriformes</taxon>
        <taxon>Polypteridae</taxon>
        <taxon>Polypterus</taxon>
    </lineage>
</organism>
<evidence type="ECO:0000313" key="5">
    <source>
        <dbReference type="Proteomes" id="UP000886611"/>
    </source>
</evidence>